<dbReference type="EMBL" id="BAAAGG010000004">
    <property type="protein sequence ID" value="GAA0752638.1"/>
    <property type="molecule type" value="Genomic_DNA"/>
</dbReference>
<evidence type="ECO:0000313" key="3">
    <source>
        <dbReference type="Proteomes" id="UP001500185"/>
    </source>
</evidence>
<dbReference type="Proteomes" id="UP001500185">
    <property type="component" value="Unassembled WGS sequence"/>
</dbReference>
<dbReference type="InterPro" id="IPR000305">
    <property type="entry name" value="GIY-YIG_endonuc"/>
</dbReference>
<comment type="caution">
    <text evidence="2">The sequence shown here is derived from an EMBL/GenBank/DDBJ whole genome shotgun (WGS) entry which is preliminary data.</text>
</comment>
<keyword evidence="3" id="KW-1185">Reference proteome</keyword>
<proteinExistence type="predicted"/>
<feature type="domain" description="GIY-YIG" evidence="1">
    <location>
        <begin position="1"/>
        <end position="52"/>
    </location>
</feature>
<protein>
    <recommendedName>
        <fullName evidence="1">GIY-YIG domain-containing protein</fullName>
    </recommendedName>
</protein>
<dbReference type="RefSeq" id="WP_224455502.1">
    <property type="nucleotide sequence ID" value="NZ_BAAAGG010000004.1"/>
</dbReference>
<evidence type="ECO:0000259" key="1">
    <source>
        <dbReference type="PROSITE" id="PS50164"/>
    </source>
</evidence>
<dbReference type="SUPFAM" id="SSF82771">
    <property type="entry name" value="GIY-YIG endonuclease"/>
    <property type="match status" value="1"/>
</dbReference>
<accession>A0ABN1K221</accession>
<organism evidence="2 3">
    <name type="scientific">Psychroflexus lacisalsi</name>
    <dbReference type="NCBI Taxonomy" id="503928"/>
    <lineage>
        <taxon>Bacteria</taxon>
        <taxon>Pseudomonadati</taxon>
        <taxon>Bacteroidota</taxon>
        <taxon>Flavobacteriia</taxon>
        <taxon>Flavobacteriales</taxon>
        <taxon>Flavobacteriaceae</taxon>
        <taxon>Psychroflexus</taxon>
    </lineage>
</organism>
<name>A0ABN1K221_9FLAO</name>
<dbReference type="InterPro" id="IPR035901">
    <property type="entry name" value="GIY-YIG_endonuc_sf"/>
</dbReference>
<reference evidence="2 3" key="1">
    <citation type="journal article" date="2019" name="Int. J. Syst. Evol. Microbiol.">
        <title>The Global Catalogue of Microorganisms (GCM) 10K type strain sequencing project: providing services to taxonomists for standard genome sequencing and annotation.</title>
        <authorList>
            <consortium name="The Broad Institute Genomics Platform"/>
            <consortium name="The Broad Institute Genome Sequencing Center for Infectious Disease"/>
            <person name="Wu L."/>
            <person name="Ma J."/>
        </authorList>
    </citation>
    <scope>NUCLEOTIDE SEQUENCE [LARGE SCALE GENOMIC DNA]</scope>
    <source>
        <strain evidence="2 3">JCM 16231</strain>
    </source>
</reference>
<sequence>MHFLYIIYSPKTHKFYVGETKNVDKRLEVHNSHTFNGAFTKGAENIKKGACL</sequence>
<dbReference type="PROSITE" id="PS50164">
    <property type="entry name" value="GIY_YIG"/>
    <property type="match status" value="1"/>
</dbReference>
<dbReference type="Pfam" id="PF01541">
    <property type="entry name" value="GIY-YIG"/>
    <property type="match status" value="1"/>
</dbReference>
<evidence type="ECO:0000313" key="2">
    <source>
        <dbReference type="EMBL" id="GAA0752638.1"/>
    </source>
</evidence>
<gene>
    <name evidence="2" type="ORF">GCM10009433_03830</name>
</gene>
<dbReference type="Gene3D" id="3.40.1440.10">
    <property type="entry name" value="GIY-YIG endonuclease"/>
    <property type="match status" value="1"/>
</dbReference>